<dbReference type="InterPro" id="IPR027417">
    <property type="entry name" value="P-loop_NTPase"/>
</dbReference>
<organism evidence="7 8">
    <name type="scientific">Bifidobacterium myosotis</name>
    <dbReference type="NCBI Taxonomy" id="1630166"/>
    <lineage>
        <taxon>Bacteria</taxon>
        <taxon>Bacillati</taxon>
        <taxon>Actinomycetota</taxon>
        <taxon>Actinomycetes</taxon>
        <taxon>Bifidobacteriales</taxon>
        <taxon>Bifidobacteriaceae</taxon>
        <taxon>Bifidobacterium</taxon>
    </lineage>
</organism>
<dbReference type="InterPro" id="IPR003593">
    <property type="entry name" value="AAA+_ATPase"/>
</dbReference>
<feature type="transmembrane region" description="Helical" evidence="5">
    <location>
        <begin position="16"/>
        <end position="36"/>
    </location>
</feature>
<keyword evidence="5" id="KW-1133">Transmembrane helix</keyword>
<keyword evidence="3 7" id="KW-0067">ATP-binding</keyword>
<accession>A0A261FGF9</accession>
<evidence type="ECO:0000256" key="2">
    <source>
        <dbReference type="ARBA" id="ARBA00022741"/>
    </source>
</evidence>
<feature type="region of interest" description="Disordered" evidence="4">
    <location>
        <begin position="181"/>
        <end position="206"/>
    </location>
</feature>
<dbReference type="PROSITE" id="PS50893">
    <property type="entry name" value="ABC_TRANSPORTER_2"/>
    <property type="match status" value="1"/>
</dbReference>
<feature type="transmembrane region" description="Helical" evidence="5">
    <location>
        <begin position="48"/>
        <end position="67"/>
    </location>
</feature>
<dbReference type="InterPro" id="IPR051782">
    <property type="entry name" value="ABC_Transporter_VariousFunc"/>
</dbReference>
<keyword evidence="2" id="KW-0547">Nucleotide-binding</keyword>
<evidence type="ECO:0000256" key="1">
    <source>
        <dbReference type="ARBA" id="ARBA00022448"/>
    </source>
</evidence>
<dbReference type="SUPFAM" id="SSF52540">
    <property type="entry name" value="P-loop containing nucleoside triphosphate hydrolases"/>
    <property type="match status" value="1"/>
</dbReference>
<evidence type="ECO:0000256" key="3">
    <source>
        <dbReference type="ARBA" id="ARBA00022840"/>
    </source>
</evidence>
<keyword evidence="1" id="KW-0813">Transport</keyword>
<feature type="transmembrane region" description="Helical" evidence="5">
    <location>
        <begin position="97"/>
        <end position="117"/>
    </location>
</feature>
<comment type="caution">
    <text evidence="7">The sequence shown here is derived from an EMBL/GenBank/DDBJ whole genome shotgun (WGS) entry which is preliminary data.</text>
</comment>
<dbReference type="Gene3D" id="3.40.50.300">
    <property type="entry name" value="P-loop containing nucleotide triphosphate hydrolases"/>
    <property type="match status" value="1"/>
</dbReference>
<feature type="domain" description="ABC transporter" evidence="6">
    <location>
        <begin position="216"/>
        <end position="447"/>
    </location>
</feature>
<dbReference type="SMART" id="SM00382">
    <property type="entry name" value="AAA"/>
    <property type="match status" value="1"/>
</dbReference>
<protein>
    <submittedName>
        <fullName evidence="7">ATP-binding protein of ABC transporter system</fullName>
    </submittedName>
</protein>
<keyword evidence="8" id="KW-1185">Reference proteome</keyword>
<evidence type="ECO:0000313" key="7">
    <source>
        <dbReference type="EMBL" id="OZG58224.1"/>
    </source>
</evidence>
<dbReference type="AlphaFoldDB" id="A0A261FGF9"/>
<evidence type="ECO:0000256" key="5">
    <source>
        <dbReference type="SAM" id="Phobius"/>
    </source>
</evidence>
<keyword evidence="5" id="KW-0812">Transmembrane</keyword>
<dbReference type="PANTHER" id="PTHR42939">
    <property type="entry name" value="ABC TRANSPORTER ATP-BINDING PROTEIN ALBC-RELATED"/>
    <property type="match status" value="1"/>
</dbReference>
<dbReference type="PANTHER" id="PTHR42939:SF1">
    <property type="entry name" value="ABC TRANSPORTER ATP-BINDING PROTEIN ALBC-RELATED"/>
    <property type="match status" value="1"/>
</dbReference>
<dbReference type="EMBL" id="MWWW01000022">
    <property type="protein sequence ID" value="OZG58224.1"/>
    <property type="molecule type" value="Genomic_DNA"/>
</dbReference>
<evidence type="ECO:0000259" key="6">
    <source>
        <dbReference type="PROSITE" id="PS50893"/>
    </source>
</evidence>
<feature type="transmembrane region" description="Helical" evidence="5">
    <location>
        <begin position="132"/>
        <end position="152"/>
    </location>
</feature>
<dbReference type="RefSeq" id="WP_233428238.1">
    <property type="nucleotide sequence ID" value="NZ_MWWW01000022.1"/>
</dbReference>
<sequence length="461" mass="49540">MKAVLYKDLQQIRHNTAMLITAVIAIVAPLSLIATITPLAMGPDMAGVMLRFAVASFTMGLAPTLALDAIRSDFVNGTIVSVRACGRPFRQYLAAQLAYAVVPITVLSAALMGFAFLDAPALRPTIAGPQGVALTVTPTLAALALYLWSIFIKGKAMIMTTTTLDSIAETTSAASAPVTSDSAVSPLTASDSAASGMPSASGTAAVAPTGPTPLAIRVTDMTFGYRRRKPVLEHIDLDVPAGQSLGILGYNGVGKTTLFGVITGLLRPQTGSATINEAVFHSMREVFQLTDSGNLSPTMTIRENLRFRSMLYATHDDQHPLDLKHLDRLPMVRAFELGEHLDKKVKDLSSGLRKRAGIMAGMLFDPRLILLDEPTNAVDPVTRQLLIDLMRQLKADGRTILTITHDLDYCWEVADRVIVLDDKRVVKDCLLADFGDIDAFRQAATLGRERDHVDFGLGGAR</sequence>
<proteinExistence type="predicted"/>
<dbReference type="Pfam" id="PF00005">
    <property type="entry name" value="ABC_tran"/>
    <property type="match status" value="1"/>
</dbReference>
<dbReference type="Proteomes" id="UP000216871">
    <property type="component" value="Unassembled WGS sequence"/>
</dbReference>
<feature type="compositionally biased region" description="Polar residues" evidence="4">
    <location>
        <begin position="181"/>
        <end position="202"/>
    </location>
</feature>
<reference evidence="7 8" key="1">
    <citation type="journal article" date="2017" name="BMC Genomics">
        <title>Comparative genomic and phylogenomic analyses of the Bifidobacteriaceae family.</title>
        <authorList>
            <person name="Lugli G.A."/>
            <person name="Milani C."/>
            <person name="Turroni F."/>
            <person name="Duranti S."/>
            <person name="Mancabelli L."/>
            <person name="Mangifesta M."/>
            <person name="Ferrario C."/>
            <person name="Modesto M."/>
            <person name="Mattarelli P."/>
            <person name="Jiri K."/>
            <person name="van Sinderen D."/>
            <person name="Ventura M."/>
        </authorList>
    </citation>
    <scope>NUCLEOTIDE SEQUENCE [LARGE SCALE GENOMIC DNA]</scope>
    <source>
        <strain evidence="7 8">DSM 100196</strain>
    </source>
</reference>
<evidence type="ECO:0000313" key="8">
    <source>
        <dbReference type="Proteomes" id="UP000216871"/>
    </source>
</evidence>
<gene>
    <name evidence="7" type="ORF">BMYO_1747</name>
</gene>
<dbReference type="InterPro" id="IPR003439">
    <property type="entry name" value="ABC_transporter-like_ATP-bd"/>
</dbReference>
<dbReference type="GO" id="GO:0005524">
    <property type="term" value="F:ATP binding"/>
    <property type="evidence" value="ECO:0007669"/>
    <property type="project" value="UniProtKB-KW"/>
</dbReference>
<keyword evidence="5" id="KW-0472">Membrane</keyword>
<dbReference type="GO" id="GO:0016887">
    <property type="term" value="F:ATP hydrolysis activity"/>
    <property type="evidence" value="ECO:0007669"/>
    <property type="project" value="InterPro"/>
</dbReference>
<name>A0A261FGF9_9BIFI</name>
<evidence type="ECO:0000256" key="4">
    <source>
        <dbReference type="SAM" id="MobiDB-lite"/>
    </source>
</evidence>
<dbReference type="CDD" id="cd03230">
    <property type="entry name" value="ABC_DR_subfamily_A"/>
    <property type="match status" value="1"/>
</dbReference>